<dbReference type="CDD" id="cd24098">
    <property type="entry name" value="ASKHA_NBD_TobZ_N"/>
    <property type="match status" value="1"/>
</dbReference>
<dbReference type="SUPFAM" id="SSF53067">
    <property type="entry name" value="Actin-like ATPase domain"/>
    <property type="match status" value="1"/>
</dbReference>
<dbReference type="PANTHER" id="PTHR34847">
    <property type="entry name" value="NODULATION PROTEIN U"/>
    <property type="match status" value="1"/>
</dbReference>
<keyword evidence="6" id="KW-1185">Reference proteome</keyword>
<organism evidence="5 6">
    <name type="scientific">Rubripirellula reticaptiva</name>
    <dbReference type="NCBI Taxonomy" id="2528013"/>
    <lineage>
        <taxon>Bacteria</taxon>
        <taxon>Pseudomonadati</taxon>
        <taxon>Planctomycetota</taxon>
        <taxon>Planctomycetia</taxon>
        <taxon>Pirellulales</taxon>
        <taxon>Pirellulaceae</taxon>
        <taxon>Rubripirellula</taxon>
    </lineage>
</organism>
<dbReference type="Pfam" id="PF16861">
    <property type="entry name" value="Carbam_trans_C"/>
    <property type="match status" value="1"/>
</dbReference>
<dbReference type="InterPro" id="IPR031730">
    <property type="entry name" value="Carbam_trans_C"/>
</dbReference>
<dbReference type="EMBL" id="SJPX01000005">
    <property type="protein sequence ID" value="TWU48104.1"/>
    <property type="molecule type" value="Genomic_DNA"/>
</dbReference>
<dbReference type="Proteomes" id="UP000317977">
    <property type="component" value="Unassembled WGS sequence"/>
</dbReference>
<dbReference type="InterPro" id="IPR051338">
    <property type="entry name" value="NodU/CmcH_Carbamoyltrnsfr"/>
</dbReference>
<keyword evidence="2" id="KW-0472">Membrane</keyword>
<name>A0A5C6EHZ7_9BACT</name>
<feature type="domain" description="Carbamoyltransferase C-terminal" evidence="4">
    <location>
        <begin position="416"/>
        <end position="585"/>
    </location>
</feature>
<dbReference type="Gene3D" id="3.90.870.20">
    <property type="entry name" value="Carbamoyltransferase, C-terminal domain"/>
    <property type="match status" value="1"/>
</dbReference>
<comment type="similarity">
    <text evidence="1">Belongs to the NodU/CmcH family.</text>
</comment>
<evidence type="ECO:0000256" key="1">
    <source>
        <dbReference type="ARBA" id="ARBA00006129"/>
    </source>
</evidence>
<evidence type="ECO:0000256" key="2">
    <source>
        <dbReference type="SAM" id="Phobius"/>
    </source>
</evidence>
<feature type="domain" description="Carbamoyltransferase" evidence="3">
    <location>
        <begin position="22"/>
        <end position="360"/>
    </location>
</feature>
<keyword evidence="5" id="KW-0808">Transferase</keyword>
<evidence type="ECO:0000313" key="6">
    <source>
        <dbReference type="Proteomes" id="UP000317977"/>
    </source>
</evidence>
<dbReference type="InterPro" id="IPR043129">
    <property type="entry name" value="ATPase_NBD"/>
</dbReference>
<feature type="transmembrane region" description="Helical" evidence="2">
    <location>
        <begin position="615"/>
        <end position="639"/>
    </location>
</feature>
<proteinExistence type="inferred from homology"/>
<dbReference type="PANTHER" id="PTHR34847:SF1">
    <property type="entry name" value="NODULATION PROTEIN U"/>
    <property type="match status" value="1"/>
</dbReference>
<reference evidence="5 6" key="1">
    <citation type="submission" date="2019-02" db="EMBL/GenBank/DDBJ databases">
        <title>Deep-cultivation of Planctomycetes and their phenomic and genomic characterization uncovers novel biology.</title>
        <authorList>
            <person name="Wiegand S."/>
            <person name="Jogler M."/>
            <person name="Boedeker C."/>
            <person name="Pinto D."/>
            <person name="Vollmers J."/>
            <person name="Rivas-Marin E."/>
            <person name="Kohn T."/>
            <person name="Peeters S.H."/>
            <person name="Heuer A."/>
            <person name="Rast P."/>
            <person name="Oberbeckmann S."/>
            <person name="Bunk B."/>
            <person name="Jeske O."/>
            <person name="Meyerdierks A."/>
            <person name="Storesund J.E."/>
            <person name="Kallscheuer N."/>
            <person name="Luecker S."/>
            <person name="Lage O.M."/>
            <person name="Pohl T."/>
            <person name="Merkel B.J."/>
            <person name="Hornburger P."/>
            <person name="Mueller R.-W."/>
            <person name="Bruemmer F."/>
            <person name="Labrenz M."/>
            <person name="Spormann A.M."/>
            <person name="Op Den Camp H."/>
            <person name="Overmann J."/>
            <person name="Amann R."/>
            <person name="Jetten M.S.M."/>
            <person name="Mascher T."/>
            <person name="Medema M.H."/>
            <person name="Devos D.P."/>
            <person name="Kaster A.-K."/>
            <person name="Ovreas L."/>
            <person name="Rohde M."/>
            <person name="Galperin M.Y."/>
            <person name="Jogler C."/>
        </authorList>
    </citation>
    <scope>NUCLEOTIDE SEQUENCE [LARGE SCALE GENOMIC DNA]</scope>
    <source>
        <strain evidence="5 6">Poly59</strain>
    </source>
</reference>
<dbReference type="InterPro" id="IPR003696">
    <property type="entry name" value="Carbtransf_dom"/>
</dbReference>
<comment type="caution">
    <text evidence="5">The sequence shown here is derived from an EMBL/GenBank/DDBJ whole genome shotgun (WGS) entry which is preliminary data.</text>
</comment>
<dbReference type="InterPro" id="IPR038152">
    <property type="entry name" value="Carbam_trans_C_sf"/>
</dbReference>
<dbReference type="Pfam" id="PF02543">
    <property type="entry name" value="Carbam_trans_N"/>
    <property type="match status" value="1"/>
</dbReference>
<evidence type="ECO:0000259" key="4">
    <source>
        <dbReference type="Pfam" id="PF16861"/>
    </source>
</evidence>
<protein>
    <submittedName>
        <fullName evidence="5">Decarbamoylnovobiocin carbamoyltransferase</fullName>
        <ecNumber evidence="5">2.1.3.12</ecNumber>
    </submittedName>
</protein>
<keyword evidence="2" id="KW-0812">Transmembrane</keyword>
<dbReference type="EC" id="2.1.3.12" evidence="5"/>
<evidence type="ECO:0000313" key="5">
    <source>
        <dbReference type="EMBL" id="TWU48104.1"/>
    </source>
</evidence>
<dbReference type="Gene3D" id="3.30.420.40">
    <property type="match status" value="2"/>
</dbReference>
<gene>
    <name evidence="5" type="primary">novN_2</name>
    <name evidence="5" type="ORF">Poly59_49490</name>
</gene>
<dbReference type="AlphaFoldDB" id="A0A5C6EHZ7"/>
<dbReference type="GO" id="GO:0016740">
    <property type="term" value="F:transferase activity"/>
    <property type="evidence" value="ECO:0007669"/>
    <property type="project" value="UniProtKB-KW"/>
</dbReference>
<keyword evidence="2" id="KW-1133">Transmembrane helix</keyword>
<accession>A0A5C6EHZ7</accession>
<evidence type="ECO:0000259" key="3">
    <source>
        <dbReference type="Pfam" id="PF02543"/>
    </source>
</evidence>
<sequence length="669" mass="74070">MPGNHLVLSVDLSISGESMTAILGISAFFHDSAAAVVVDGRVVAAAQEERFSRIKHDPAFPIQSIEYCLSAAGIDAGDLDLVAFYEKPLAKFDRLIDTYLNAAPRGFRSFATAMPSWLEQKLHVRKQIRKQLGRRYTGPIGFWEHHQSHAASAFYPSPFDEAAIITMDGVGEWATSTWGVGRGRSIELSHQIEFPDSIGLLYSAFTYHAGFRVNSGEYKLMGLAPYGRPRFVDLIRDELIDIRDDGSFRLSPEYFDYQVGLTMTSVKFDQLFGRSRRDPDAPIEPFDQDMAASIQVVLEEVVMKTARHVHQVTGQTKLCMAGGVALNCVANGKLLREGPFDDVWVQPASGDAGGAIGAALLGWYDVFEKERDSASLKRCDALLGPEFDANVVEAAIQRHGLSCEVVSDDQIAGVVATELAAGKVIGRFAGRMEFGPRALGNRSILADPRGVTTQSRINQKIKFRESFRPFAPAVLADQAEDWFDCAGHADSPYMMFVHPVRSNILRIPAVTHVDGSARVQTVDAIDNPSFEQLLRSFFEATGCPMLVNTSFNVRGEPIVASPDDALRCYLKTDMDVLVIENFIVRSKEVSSPPVVEDSAGERQPRFMAARRAFRLWNRILGTAGMGAVYYGVITPIGILRRFRKAPLLLLTYWKSMPICDDPDRFFRTY</sequence>